<organism evidence="3 6">
    <name type="scientific">Methanohalophilus portucalensis FDF-1</name>
    <dbReference type="NCBI Taxonomy" id="523843"/>
    <lineage>
        <taxon>Archaea</taxon>
        <taxon>Methanobacteriati</taxon>
        <taxon>Methanobacteriota</taxon>
        <taxon>Stenosarchaea group</taxon>
        <taxon>Methanomicrobia</taxon>
        <taxon>Methanosarcinales</taxon>
        <taxon>Methanosarcinaceae</taxon>
        <taxon>Methanohalophilus</taxon>
    </lineage>
</organism>
<reference evidence="4 8" key="4">
    <citation type="submission" date="2018-10" db="EMBL/GenBank/DDBJ databases">
        <title>Cultivation of a novel Methanohalophilus strain from Kebrit Deep of the Red Sea and a genomic comparison of members of the genus Methanohalophilus.</title>
        <authorList>
            <person name="Guan Y."/>
            <person name="Ngugi D.K."/>
            <person name="Stingl U."/>
        </authorList>
    </citation>
    <scope>NUCLEOTIDE SEQUENCE [LARGE SCALE GENOMIC DNA]</scope>
    <source>
        <strain evidence="4 8">DSM 7471</strain>
    </source>
</reference>
<gene>
    <name evidence="4" type="ORF">EFE41_01780</name>
    <name evidence="3" type="ORF">MPF_0635</name>
    <name evidence="5" type="ORF">SAMN06264941_0708</name>
</gene>
<keyword evidence="5" id="KW-0449">Lipoprotein</keyword>
<dbReference type="InterPro" id="IPR025377">
    <property type="entry name" value="DUF4367"/>
</dbReference>
<dbReference type="Proteomes" id="UP000193969">
    <property type="component" value="Unassembled WGS sequence"/>
</dbReference>
<dbReference type="EMBL" id="RJJH01000001">
    <property type="protein sequence ID" value="RNI13336.1"/>
    <property type="molecule type" value="Genomic_DNA"/>
</dbReference>
<name>A0A1L9C5R5_9EURY</name>
<sequence>MSTKKIIMCMLAISILVLSSGCVGGDLTAEQIAEQFEQKQDNIQDYSATIHMATFLEGNEDSTVARYEMKKPNMMKTEIIESSSSGKIITVSNGSTTWTYNQDENTVMIIESLTSFNESDFDYLNLIQNMMEKNEISLEGEEKIDGRDSYIIAMNPRENENNSVNTSLFPTNISTRMWLDKEIWLPLKYEMYNDGEKLMVVEYRDLKINTGIEDSEFNFKIPEDTKVVRYEDINDMVPEDLKLEKAMDVSENEILVPSYLPEGYEFEHANVNNNSAIFGGFEESISLSYRSTDGFIHITENFGEEESSLPQMGETVTVNGNEARLVSYPDGGSTHLSWNRGKCMVTIMGSVDSDEIVRIAESME</sequence>
<proteinExistence type="predicted"/>
<evidence type="ECO:0000313" key="4">
    <source>
        <dbReference type="EMBL" id="RNI13336.1"/>
    </source>
</evidence>
<dbReference type="InterPro" id="IPR052944">
    <property type="entry name" value="Sporulation_related"/>
</dbReference>
<dbReference type="InterPro" id="IPR029046">
    <property type="entry name" value="LolA/LolB/LppX"/>
</dbReference>
<dbReference type="InterPro" id="IPR033399">
    <property type="entry name" value="TP_0789-like"/>
</dbReference>
<accession>A0A1L9C5R5</accession>
<reference evidence="5" key="2">
    <citation type="submission" date="2017-04" db="EMBL/GenBank/DDBJ databases">
        <authorList>
            <person name="Afonso C.L."/>
            <person name="Miller P.J."/>
            <person name="Scott M.A."/>
            <person name="Spackman E."/>
            <person name="Goraichik I."/>
            <person name="Dimitrov K.M."/>
            <person name="Suarez D.L."/>
            <person name="Swayne D.E."/>
        </authorList>
    </citation>
    <scope>NUCLEOTIDE SEQUENCE [LARGE SCALE GENOMIC DNA]</scope>
    <source>
        <strain evidence="5">FDF-1</strain>
    </source>
</reference>
<dbReference type="Gene3D" id="2.50.20.10">
    <property type="entry name" value="Lipoprotein localisation LolA/LolB/LppX"/>
    <property type="match status" value="1"/>
</dbReference>
<evidence type="ECO:0000313" key="6">
    <source>
        <dbReference type="Proteomes" id="UP000185713"/>
    </source>
</evidence>
<dbReference type="SUPFAM" id="SSF89392">
    <property type="entry name" value="Prokaryotic lipoproteins and lipoprotein localization factors"/>
    <property type="match status" value="1"/>
</dbReference>
<reference evidence="3 6" key="1">
    <citation type="submission" date="2014-12" db="EMBL/GenBank/DDBJ databases">
        <title>The genome sequence of Methanohalophilus portucalensis strain FDF1.</title>
        <authorList>
            <person name="Lai M.-C."/>
            <person name="Lai S.-J."/>
        </authorList>
    </citation>
    <scope>NUCLEOTIDE SEQUENCE [LARGE SCALE GENOMIC DNA]</scope>
    <source>
        <strain evidence="3 6">FDF-1</strain>
    </source>
</reference>
<evidence type="ECO:0000313" key="3">
    <source>
        <dbReference type="EMBL" id="OJH49847.1"/>
    </source>
</evidence>
<dbReference type="CDD" id="cd16329">
    <property type="entry name" value="LolA_like"/>
    <property type="match status" value="1"/>
</dbReference>
<dbReference type="AlphaFoldDB" id="A0A1L9C5R5"/>
<protein>
    <submittedName>
        <fullName evidence="4">DUF4367 domain-containing protein</fullName>
    </submittedName>
    <submittedName>
        <fullName evidence="5">Outer membrane lipoprotein-sorting protein</fullName>
    </submittedName>
</protein>
<dbReference type="Pfam" id="PF14285">
    <property type="entry name" value="DUF4367"/>
    <property type="match status" value="1"/>
</dbReference>
<dbReference type="PANTHER" id="PTHR37507:SF2">
    <property type="entry name" value="SPORULATION PROTEIN YDCC"/>
    <property type="match status" value="1"/>
</dbReference>
<dbReference type="PANTHER" id="PTHR37507">
    <property type="entry name" value="SPORULATION PROTEIN YDCC"/>
    <property type="match status" value="1"/>
</dbReference>
<dbReference type="Proteomes" id="UP000185713">
    <property type="component" value="Unassembled WGS sequence"/>
</dbReference>
<dbReference type="Pfam" id="PF17131">
    <property type="entry name" value="LolA_like"/>
    <property type="match status" value="1"/>
</dbReference>
<reference evidence="7" key="3">
    <citation type="submission" date="2017-04" db="EMBL/GenBank/DDBJ databases">
        <authorList>
            <person name="Varghese N."/>
            <person name="Submissions S."/>
        </authorList>
    </citation>
    <scope>NUCLEOTIDE SEQUENCE [LARGE SCALE GENOMIC DNA]</scope>
    <source>
        <strain evidence="7">FDF-1</strain>
    </source>
</reference>
<dbReference type="OrthoDB" id="137725at2157"/>
<feature type="domain" description="DUF4367" evidence="1">
    <location>
        <begin position="255"/>
        <end position="363"/>
    </location>
</feature>
<dbReference type="RefSeq" id="WP_072358960.1">
    <property type="nucleotide sequence ID" value="NZ_FXBN01000001.1"/>
</dbReference>
<evidence type="ECO:0000259" key="2">
    <source>
        <dbReference type="Pfam" id="PF17131"/>
    </source>
</evidence>
<evidence type="ECO:0000313" key="5">
    <source>
        <dbReference type="EMBL" id="SMH33431.1"/>
    </source>
</evidence>
<dbReference type="Proteomes" id="UP000278252">
    <property type="component" value="Unassembled WGS sequence"/>
</dbReference>
<evidence type="ECO:0000313" key="8">
    <source>
        <dbReference type="Proteomes" id="UP000278252"/>
    </source>
</evidence>
<dbReference type="EMBL" id="FXBN01000001">
    <property type="protein sequence ID" value="SMH33431.1"/>
    <property type="molecule type" value="Genomic_DNA"/>
</dbReference>
<evidence type="ECO:0000313" key="7">
    <source>
        <dbReference type="Proteomes" id="UP000193969"/>
    </source>
</evidence>
<feature type="domain" description="Uncharacterized protein TP-0789" evidence="2">
    <location>
        <begin position="92"/>
        <end position="200"/>
    </location>
</feature>
<dbReference type="STRING" id="523843.SAMN06264941_0708"/>
<dbReference type="PROSITE" id="PS51257">
    <property type="entry name" value="PROKAR_LIPOPROTEIN"/>
    <property type="match status" value="1"/>
</dbReference>
<evidence type="ECO:0000259" key="1">
    <source>
        <dbReference type="Pfam" id="PF14285"/>
    </source>
</evidence>
<keyword evidence="7" id="KW-1185">Reference proteome</keyword>
<dbReference type="EMBL" id="JWTK01000002">
    <property type="protein sequence ID" value="OJH49847.1"/>
    <property type="molecule type" value="Genomic_DNA"/>
</dbReference>